<feature type="region of interest" description="Disordered" evidence="1">
    <location>
        <begin position="42"/>
        <end position="62"/>
    </location>
</feature>
<sequence length="62" mass="6942">MIKPTSVGPIRGRRGKWRDRPYGHGTYGSTRQAAVTDYGQFGHKHDFKSQKKSSTTAHQAPN</sequence>
<name>A0A9D4N1B3_DREPO</name>
<organism evidence="2 3">
    <name type="scientific">Dreissena polymorpha</name>
    <name type="common">Zebra mussel</name>
    <name type="synonym">Mytilus polymorpha</name>
    <dbReference type="NCBI Taxonomy" id="45954"/>
    <lineage>
        <taxon>Eukaryota</taxon>
        <taxon>Metazoa</taxon>
        <taxon>Spiralia</taxon>
        <taxon>Lophotrochozoa</taxon>
        <taxon>Mollusca</taxon>
        <taxon>Bivalvia</taxon>
        <taxon>Autobranchia</taxon>
        <taxon>Heteroconchia</taxon>
        <taxon>Euheterodonta</taxon>
        <taxon>Imparidentia</taxon>
        <taxon>Neoheterodontei</taxon>
        <taxon>Myida</taxon>
        <taxon>Dreissenoidea</taxon>
        <taxon>Dreissenidae</taxon>
        <taxon>Dreissena</taxon>
    </lineage>
</organism>
<evidence type="ECO:0000313" key="2">
    <source>
        <dbReference type="EMBL" id="KAH3884892.1"/>
    </source>
</evidence>
<comment type="caution">
    <text evidence="2">The sequence shown here is derived from an EMBL/GenBank/DDBJ whole genome shotgun (WGS) entry which is preliminary data.</text>
</comment>
<proteinExistence type="predicted"/>
<accession>A0A9D4N1B3</accession>
<reference evidence="2" key="1">
    <citation type="journal article" date="2019" name="bioRxiv">
        <title>The Genome of the Zebra Mussel, Dreissena polymorpha: A Resource for Invasive Species Research.</title>
        <authorList>
            <person name="McCartney M.A."/>
            <person name="Auch B."/>
            <person name="Kono T."/>
            <person name="Mallez S."/>
            <person name="Zhang Y."/>
            <person name="Obille A."/>
            <person name="Becker A."/>
            <person name="Abrahante J.E."/>
            <person name="Garbe J."/>
            <person name="Badalamenti J.P."/>
            <person name="Herman A."/>
            <person name="Mangelson H."/>
            <person name="Liachko I."/>
            <person name="Sullivan S."/>
            <person name="Sone E.D."/>
            <person name="Koren S."/>
            <person name="Silverstein K.A.T."/>
            <person name="Beckman K.B."/>
            <person name="Gohl D.M."/>
        </authorList>
    </citation>
    <scope>NUCLEOTIDE SEQUENCE</scope>
    <source>
        <strain evidence="2">Duluth1</strain>
        <tissue evidence="2">Whole animal</tissue>
    </source>
</reference>
<protein>
    <submittedName>
        <fullName evidence="2">Uncharacterized protein</fullName>
    </submittedName>
</protein>
<gene>
    <name evidence="2" type="ORF">DPMN_008878</name>
</gene>
<reference evidence="2" key="2">
    <citation type="submission" date="2020-11" db="EMBL/GenBank/DDBJ databases">
        <authorList>
            <person name="McCartney M.A."/>
            <person name="Auch B."/>
            <person name="Kono T."/>
            <person name="Mallez S."/>
            <person name="Becker A."/>
            <person name="Gohl D.M."/>
            <person name="Silverstein K.A.T."/>
            <person name="Koren S."/>
            <person name="Bechman K.B."/>
            <person name="Herman A."/>
            <person name="Abrahante J.E."/>
            <person name="Garbe J."/>
        </authorList>
    </citation>
    <scope>NUCLEOTIDE SEQUENCE</scope>
    <source>
        <strain evidence="2">Duluth1</strain>
        <tissue evidence="2">Whole animal</tissue>
    </source>
</reference>
<keyword evidence="3" id="KW-1185">Reference proteome</keyword>
<dbReference type="AlphaFoldDB" id="A0A9D4N1B3"/>
<feature type="compositionally biased region" description="Polar residues" evidence="1">
    <location>
        <begin position="52"/>
        <end position="62"/>
    </location>
</feature>
<evidence type="ECO:0000313" key="3">
    <source>
        <dbReference type="Proteomes" id="UP000828390"/>
    </source>
</evidence>
<dbReference type="EMBL" id="JAIWYP010000001">
    <property type="protein sequence ID" value="KAH3884892.1"/>
    <property type="molecule type" value="Genomic_DNA"/>
</dbReference>
<evidence type="ECO:0000256" key="1">
    <source>
        <dbReference type="SAM" id="MobiDB-lite"/>
    </source>
</evidence>
<dbReference type="Proteomes" id="UP000828390">
    <property type="component" value="Unassembled WGS sequence"/>
</dbReference>
<feature type="region of interest" description="Disordered" evidence="1">
    <location>
        <begin position="1"/>
        <end position="29"/>
    </location>
</feature>